<evidence type="ECO:0000313" key="3">
    <source>
        <dbReference type="Proteomes" id="UP001597287"/>
    </source>
</evidence>
<comment type="caution">
    <text evidence="2">The sequence shown here is derived from an EMBL/GenBank/DDBJ whole genome shotgun (WGS) entry which is preliminary data.</text>
</comment>
<accession>A0ABW5ELA1</accession>
<dbReference type="RefSeq" id="WP_312374910.1">
    <property type="nucleotide sequence ID" value="NZ_JBHSIH010000001.1"/>
</dbReference>
<reference evidence="3" key="1">
    <citation type="journal article" date="2019" name="Int. J. Syst. Evol. Microbiol.">
        <title>The Global Catalogue of Microorganisms (GCM) 10K type strain sequencing project: providing services to taxonomists for standard genome sequencing and annotation.</title>
        <authorList>
            <consortium name="The Broad Institute Genomics Platform"/>
            <consortium name="The Broad Institute Genome Sequencing Center for Infectious Disease"/>
            <person name="Wu L."/>
            <person name="Ma J."/>
        </authorList>
    </citation>
    <scope>NUCLEOTIDE SEQUENCE [LARGE SCALE GENOMIC DNA]</scope>
    <source>
        <strain evidence="3">CCUG 62793</strain>
    </source>
</reference>
<dbReference type="Proteomes" id="UP001597287">
    <property type="component" value="Unassembled WGS sequence"/>
</dbReference>
<keyword evidence="3" id="KW-1185">Reference proteome</keyword>
<organism evidence="2 3">
    <name type="scientific">Delftia deserti</name>
    <dbReference type="NCBI Taxonomy" id="1651218"/>
    <lineage>
        <taxon>Bacteria</taxon>
        <taxon>Pseudomonadati</taxon>
        <taxon>Pseudomonadota</taxon>
        <taxon>Betaproteobacteria</taxon>
        <taxon>Burkholderiales</taxon>
        <taxon>Comamonadaceae</taxon>
        <taxon>Delftia</taxon>
    </lineage>
</organism>
<feature type="region of interest" description="Disordered" evidence="1">
    <location>
        <begin position="1"/>
        <end position="26"/>
    </location>
</feature>
<gene>
    <name evidence="2" type="ORF">ACFSPV_07065</name>
</gene>
<evidence type="ECO:0000256" key="1">
    <source>
        <dbReference type="SAM" id="MobiDB-lite"/>
    </source>
</evidence>
<dbReference type="EMBL" id="JBHUIG010000004">
    <property type="protein sequence ID" value="MFD2318456.1"/>
    <property type="molecule type" value="Genomic_DNA"/>
</dbReference>
<evidence type="ECO:0000313" key="2">
    <source>
        <dbReference type="EMBL" id="MFD2318456.1"/>
    </source>
</evidence>
<sequence>MQDKYTPGPWEAMGSLVRSPMHQPEGLPRGVQIAECRDGYFLPHTPEAKANARLIAAAPELLEAMKRRVKNAEERAFEDWLARERPSGDVESVQRQWEESSDLADLQDEWASEIALIAKATGGTQ</sequence>
<name>A0ABW5ELA1_9BURK</name>
<proteinExistence type="predicted"/>
<protein>
    <submittedName>
        <fullName evidence="2">Uncharacterized protein</fullName>
    </submittedName>
</protein>